<keyword evidence="2" id="KW-1185">Reference proteome</keyword>
<sequence>MEIKKGRDREVRNASIGLPHGRLLNSSVNTLYILEVDDEENSTIQLINLGNQSARRICRSTN</sequence>
<reference evidence="3" key="1">
    <citation type="submission" date="2017-02" db="UniProtKB">
        <authorList>
            <consortium name="WormBaseParasite"/>
        </authorList>
    </citation>
    <scope>IDENTIFICATION</scope>
</reference>
<protein>
    <submittedName>
        <fullName evidence="3">LTD domain-containing protein</fullName>
    </submittedName>
</protein>
<evidence type="ECO:0000313" key="1">
    <source>
        <dbReference type="EMBL" id="VDN83103.1"/>
    </source>
</evidence>
<reference evidence="1 2" key="2">
    <citation type="submission" date="2018-11" db="EMBL/GenBank/DDBJ databases">
        <authorList>
            <consortium name="Pathogen Informatics"/>
        </authorList>
    </citation>
    <scope>NUCLEOTIDE SEQUENCE [LARGE SCALE GENOMIC DNA]</scope>
</reference>
<gene>
    <name evidence="1" type="ORF">BPAG_LOCUS1917</name>
</gene>
<dbReference type="AlphaFoldDB" id="A0A0N4T1A8"/>
<dbReference type="Proteomes" id="UP000278627">
    <property type="component" value="Unassembled WGS sequence"/>
</dbReference>
<proteinExistence type="predicted"/>
<dbReference type="EMBL" id="UZAD01000200">
    <property type="protein sequence ID" value="VDN83103.1"/>
    <property type="molecule type" value="Genomic_DNA"/>
</dbReference>
<evidence type="ECO:0000313" key="3">
    <source>
        <dbReference type="WBParaSite" id="BPAG_0000193601-mRNA-1"/>
    </source>
</evidence>
<accession>A0A0N4T1A8</accession>
<name>A0A0N4T1A8_BRUPA</name>
<dbReference type="WBParaSite" id="BPAG_0000193601-mRNA-1">
    <property type="protein sequence ID" value="BPAG_0000193601-mRNA-1"/>
    <property type="gene ID" value="BPAG_0000193601"/>
</dbReference>
<organism evidence="3">
    <name type="scientific">Brugia pahangi</name>
    <name type="common">Filarial nematode worm</name>
    <dbReference type="NCBI Taxonomy" id="6280"/>
    <lineage>
        <taxon>Eukaryota</taxon>
        <taxon>Metazoa</taxon>
        <taxon>Ecdysozoa</taxon>
        <taxon>Nematoda</taxon>
        <taxon>Chromadorea</taxon>
        <taxon>Rhabditida</taxon>
        <taxon>Spirurina</taxon>
        <taxon>Spiruromorpha</taxon>
        <taxon>Filarioidea</taxon>
        <taxon>Onchocercidae</taxon>
        <taxon>Brugia</taxon>
    </lineage>
</organism>
<evidence type="ECO:0000313" key="2">
    <source>
        <dbReference type="Proteomes" id="UP000278627"/>
    </source>
</evidence>